<feature type="transmembrane region" description="Helical" evidence="6">
    <location>
        <begin position="208"/>
        <end position="230"/>
    </location>
</feature>
<reference evidence="7" key="1">
    <citation type="submission" date="2020-07" db="EMBL/GenBank/DDBJ databases">
        <title>Huge and variable diversity of episymbiotic CPR bacteria and DPANN archaea in groundwater ecosystems.</title>
        <authorList>
            <person name="He C.Y."/>
            <person name="Keren R."/>
            <person name="Whittaker M."/>
            <person name="Farag I.F."/>
            <person name="Doudna J."/>
            <person name="Cate J.H.D."/>
            <person name="Banfield J.F."/>
        </authorList>
    </citation>
    <scope>NUCLEOTIDE SEQUENCE</scope>
    <source>
        <strain evidence="7">NC_groundwater_580_Pr5_B-0.1um_64_19</strain>
    </source>
</reference>
<organism evidence="7 8">
    <name type="scientific">Candidatus Korobacter versatilis</name>
    <dbReference type="NCBI Taxonomy" id="658062"/>
    <lineage>
        <taxon>Bacteria</taxon>
        <taxon>Pseudomonadati</taxon>
        <taxon>Acidobacteriota</taxon>
        <taxon>Terriglobia</taxon>
        <taxon>Terriglobales</taxon>
        <taxon>Candidatus Korobacteraceae</taxon>
        <taxon>Candidatus Korobacter</taxon>
    </lineage>
</organism>
<feature type="transmembrane region" description="Helical" evidence="6">
    <location>
        <begin position="642"/>
        <end position="662"/>
    </location>
</feature>
<proteinExistence type="predicted"/>
<comment type="subcellular location">
    <subcellularLocation>
        <location evidence="1">Membrane</location>
        <topology evidence="1">Multi-pass membrane protein</topology>
    </subcellularLocation>
</comment>
<dbReference type="PANTHER" id="PTHR31645">
    <property type="entry name" value="OLIGOPEPTIDE TRANSPORTER YGL114W-RELATED"/>
    <property type="match status" value="1"/>
</dbReference>
<sequence length="719" mass="75866">MRAEFTPRAILLGGFFGLLFGAVTVYVGLRAGLTVAASIPIAVLSISILRAFGKSTILENNIVQTTGSAGESIAGGVIFTLPALIFLGFPLEYSRIFLLTLFGGWLGVFFMIPLRRQLIVKEHGNLLYPEGTACADVLIAGDRGGSFASRVFMGLGLGSLYTLFQNENMFATWQATPTYNPKWFPGSSIRANTTAEYLGVGYIIGPRIAGVIFAGGVFAWLVVMPAIKFFGGNLTAPLYPGPKLIADMAPDELWRYYIRPMGAGAVAAAGLITLLKTVPTIVAALRAGLADLKKGAGAAGSRKRTDDDLPMAWALIGAGAVLVMMWIMLTFKPVPGAHTSWFANIAAAIFVIVFGFLFVTVSSRITGLIGTSSNPISGMAIATLMATCAVFLVLGWTGAAFGALAITIGGVVCIASANAGNTSQDLKTGFLVGATPRKQQYALLIGVMVSVVAIGFTLMGMNKGLESYRPFTSNAPINLSALPEGVTVQEVELPQQIRVVDEKGNHLQSATGSQYKVLNAIGSRDLPDGKYLFNPSTGKIEVQWIQGIGSERAAAPQARLMATVISGILNQRLPWGLVLLGVFLVIAVELLGIRSLSFAVGFYIPMATTLAIFVGGLVRWLAESAAERAGQKTEETDVSPGSLYASGLIAAGGIVGLLGIAVKLMETQGWIPEGAVAWGTHLPWMASGSPTGHWLGVITFVALAYSLFHFARKPLETSK</sequence>
<keyword evidence="2" id="KW-0813">Transport</keyword>
<feature type="transmembrane region" description="Helical" evidence="6">
    <location>
        <begin position="441"/>
        <end position="461"/>
    </location>
</feature>
<dbReference type="EMBL" id="JACPNR010000013">
    <property type="protein sequence ID" value="MBI2679228.1"/>
    <property type="molecule type" value="Genomic_DNA"/>
</dbReference>
<dbReference type="GO" id="GO:0016020">
    <property type="term" value="C:membrane"/>
    <property type="evidence" value="ECO:0007669"/>
    <property type="project" value="UniProtKB-SubCell"/>
</dbReference>
<dbReference type="Proteomes" id="UP000779809">
    <property type="component" value="Unassembled WGS sequence"/>
</dbReference>
<feature type="transmembrane region" description="Helical" evidence="6">
    <location>
        <begin position="573"/>
        <end position="593"/>
    </location>
</feature>
<evidence type="ECO:0000256" key="6">
    <source>
        <dbReference type="SAM" id="Phobius"/>
    </source>
</evidence>
<comment type="caution">
    <text evidence="7">The sequence shown here is derived from an EMBL/GenBank/DDBJ whole genome shotgun (WGS) entry which is preliminary data.</text>
</comment>
<feature type="transmembrane region" description="Helical" evidence="6">
    <location>
        <begin position="373"/>
        <end position="394"/>
    </location>
</feature>
<feature type="transmembrane region" description="Helical" evidence="6">
    <location>
        <begin position="96"/>
        <end position="114"/>
    </location>
</feature>
<dbReference type="AlphaFoldDB" id="A0A932EQT9"/>
<evidence type="ECO:0000256" key="1">
    <source>
        <dbReference type="ARBA" id="ARBA00004141"/>
    </source>
</evidence>
<keyword evidence="4 6" id="KW-1133">Transmembrane helix</keyword>
<evidence type="ECO:0000256" key="4">
    <source>
        <dbReference type="ARBA" id="ARBA00022989"/>
    </source>
</evidence>
<feature type="transmembrane region" description="Helical" evidence="6">
    <location>
        <begin position="310"/>
        <end position="329"/>
    </location>
</feature>
<name>A0A932EQT9_9BACT</name>
<keyword evidence="3 6" id="KW-0812">Transmembrane</keyword>
<dbReference type="PANTHER" id="PTHR31645:SF0">
    <property type="entry name" value="OLIGOPEPTIDE TRANSPORTER YGL114W-RELATED"/>
    <property type="match status" value="1"/>
</dbReference>
<dbReference type="InterPro" id="IPR004813">
    <property type="entry name" value="OPT"/>
</dbReference>
<feature type="transmembrane region" description="Helical" evidence="6">
    <location>
        <begin position="263"/>
        <end position="289"/>
    </location>
</feature>
<dbReference type="Pfam" id="PF03169">
    <property type="entry name" value="OPT"/>
    <property type="match status" value="2"/>
</dbReference>
<feature type="transmembrane region" description="Helical" evidence="6">
    <location>
        <begin position="692"/>
        <end position="711"/>
    </location>
</feature>
<feature type="transmembrane region" description="Helical" evidence="6">
    <location>
        <begin position="73"/>
        <end position="90"/>
    </location>
</feature>
<evidence type="ECO:0000256" key="3">
    <source>
        <dbReference type="ARBA" id="ARBA00022692"/>
    </source>
</evidence>
<accession>A0A932EQT9</accession>
<dbReference type="NCBIfam" id="TIGR00733">
    <property type="entry name" value="OPT family oligopeptide transporter"/>
    <property type="match status" value="1"/>
</dbReference>
<keyword evidence="5 6" id="KW-0472">Membrane</keyword>
<feature type="transmembrane region" description="Helical" evidence="6">
    <location>
        <begin position="341"/>
        <end position="361"/>
    </location>
</feature>
<evidence type="ECO:0000256" key="5">
    <source>
        <dbReference type="ARBA" id="ARBA00023136"/>
    </source>
</evidence>
<dbReference type="GO" id="GO:0035673">
    <property type="term" value="F:oligopeptide transmembrane transporter activity"/>
    <property type="evidence" value="ECO:0007669"/>
    <property type="project" value="InterPro"/>
</dbReference>
<feature type="transmembrane region" description="Helical" evidence="6">
    <location>
        <begin position="600"/>
        <end position="622"/>
    </location>
</feature>
<feature type="transmembrane region" description="Helical" evidence="6">
    <location>
        <begin position="9"/>
        <end position="29"/>
    </location>
</feature>
<evidence type="ECO:0000256" key="2">
    <source>
        <dbReference type="ARBA" id="ARBA00022448"/>
    </source>
</evidence>
<evidence type="ECO:0000313" key="7">
    <source>
        <dbReference type="EMBL" id="MBI2679228.1"/>
    </source>
</evidence>
<protein>
    <submittedName>
        <fullName evidence="7">Oligopeptide transporter, OPT family</fullName>
    </submittedName>
</protein>
<evidence type="ECO:0000313" key="8">
    <source>
        <dbReference type="Proteomes" id="UP000779809"/>
    </source>
</evidence>
<gene>
    <name evidence="7" type="ORF">HYX28_10655</name>
</gene>
<feature type="transmembrane region" description="Helical" evidence="6">
    <location>
        <begin position="400"/>
        <end position="420"/>
    </location>
</feature>
<dbReference type="InterPro" id="IPR004814">
    <property type="entry name" value="Oligopep_transpt"/>
</dbReference>
<feature type="transmembrane region" description="Helical" evidence="6">
    <location>
        <begin position="35"/>
        <end position="52"/>
    </location>
</feature>
<dbReference type="InterPro" id="IPR045035">
    <property type="entry name" value="YSL-like"/>
</dbReference>